<comment type="pathway">
    <text evidence="2">Cofactor biosynthesis; molybdopterin biosynthesis.</text>
</comment>
<protein>
    <recommendedName>
        <fullName evidence="1 2">Molybdenum cofactor biosynthesis protein B</fullName>
    </recommendedName>
</protein>
<organism evidence="4 5">
    <name type="scientific">Tsuneonella suprasediminis</name>
    <dbReference type="NCBI Taxonomy" id="2306996"/>
    <lineage>
        <taxon>Bacteria</taxon>
        <taxon>Pseudomonadati</taxon>
        <taxon>Pseudomonadota</taxon>
        <taxon>Alphaproteobacteria</taxon>
        <taxon>Sphingomonadales</taxon>
        <taxon>Erythrobacteraceae</taxon>
        <taxon>Tsuneonella</taxon>
    </lineage>
</organism>
<evidence type="ECO:0000313" key="5">
    <source>
        <dbReference type="Proteomes" id="UP000284322"/>
    </source>
</evidence>
<dbReference type="PIRSF" id="PIRSF006443">
    <property type="entry name" value="MoaB"/>
    <property type="match status" value="1"/>
</dbReference>
<accession>A0A419R0K6</accession>
<evidence type="ECO:0000256" key="1">
    <source>
        <dbReference type="ARBA" id="ARBA00015262"/>
    </source>
</evidence>
<gene>
    <name evidence="4" type="primary">moaB</name>
    <name evidence="4" type="ORF">D6858_11840</name>
</gene>
<dbReference type="InterPro" id="IPR036425">
    <property type="entry name" value="MoaB/Mog-like_dom_sf"/>
</dbReference>
<dbReference type="InterPro" id="IPR013484">
    <property type="entry name" value="MoaB_proteobac"/>
</dbReference>
<dbReference type="AlphaFoldDB" id="A0A419R0K6"/>
<proteinExistence type="inferred from homology"/>
<sequence length="175" mass="19043">MAVDPARPFTPVNIALLTVSDTRTLADDTSGDILAQRIADAGHNLIARKIERDDADRIAAQLNDWIGQPEIDVIVTSGGTGLTGRDVTPEALDRVKEKNIPGFGELFRWISYRSIGTSTVQSRACAIVARGTYVFALPGSNGAVKDGWDGILAEQLDSRNRPCNFVQLLPRLQER</sequence>
<comment type="function">
    <text evidence="2">May be involved in the biosynthesis of molybdopterin.</text>
</comment>
<dbReference type="OrthoDB" id="9784492at2"/>
<evidence type="ECO:0000313" key="4">
    <source>
        <dbReference type="EMBL" id="RJX67020.1"/>
    </source>
</evidence>
<dbReference type="GO" id="GO:0005829">
    <property type="term" value="C:cytosol"/>
    <property type="evidence" value="ECO:0007669"/>
    <property type="project" value="TreeGrafter"/>
</dbReference>
<dbReference type="PANTHER" id="PTHR43232">
    <property type="entry name" value="MOLYBDENUM COFACTOR BIOSYNTHESIS PROTEIN B"/>
    <property type="match status" value="1"/>
</dbReference>
<keyword evidence="2" id="KW-0501">Molybdenum cofactor biosynthesis</keyword>
<dbReference type="RefSeq" id="WP_120110577.1">
    <property type="nucleotide sequence ID" value="NZ_RAHJ01000019.1"/>
</dbReference>
<dbReference type="GO" id="GO:0006777">
    <property type="term" value="P:Mo-molybdopterin cofactor biosynthetic process"/>
    <property type="evidence" value="ECO:0007669"/>
    <property type="project" value="UniProtKB-UniRule"/>
</dbReference>
<dbReference type="CDD" id="cd00886">
    <property type="entry name" value="MogA_MoaB"/>
    <property type="match status" value="1"/>
</dbReference>
<dbReference type="Gene3D" id="3.40.980.10">
    <property type="entry name" value="MoaB/Mog-like domain"/>
    <property type="match status" value="1"/>
</dbReference>
<dbReference type="Proteomes" id="UP000284322">
    <property type="component" value="Unassembled WGS sequence"/>
</dbReference>
<dbReference type="PANTHER" id="PTHR43232:SF2">
    <property type="entry name" value="MOLYBDENUM COFACTOR BIOSYNTHESIS PROTEIN B"/>
    <property type="match status" value="1"/>
</dbReference>
<evidence type="ECO:0000259" key="3">
    <source>
        <dbReference type="SMART" id="SM00852"/>
    </source>
</evidence>
<dbReference type="EMBL" id="RAHJ01000019">
    <property type="protein sequence ID" value="RJX67020.1"/>
    <property type="molecule type" value="Genomic_DNA"/>
</dbReference>
<dbReference type="UniPathway" id="UPA00344"/>
<dbReference type="NCBIfam" id="TIGR02667">
    <property type="entry name" value="moaB_proteo"/>
    <property type="match status" value="1"/>
</dbReference>
<dbReference type="Pfam" id="PF00994">
    <property type="entry name" value="MoCF_biosynth"/>
    <property type="match status" value="1"/>
</dbReference>
<name>A0A419R0K6_9SPHN</name>
<keyword evidence="5" id="KW-1185">Reference proteome</keyword>
<evidence type="ECO:0000256" key="2">
    <source>
        <dbReference type="PIRNR" id="PIRNR006443"/>
    </source>
</evidence>
<dbReference type="SUPFAM" id="SSF53218">
    <property type="entry name" value="Molybdenum cofactor biosynthesis proteins"/>
    <property type="match status" value="1"/>
</dbReference>
<comment type="similarity">
    <text evidence="2">Belongs to the MoaB/Mog family.</text>
</comment>
<feature type="domain" description="MoaB/Mog" evidence="3">
    <location>
        <begin position="15"/>
        <end position="159"/>
    </location>
</feature>
<reference evidence="4 5" key="1">
    <citation type="submission" date="2018-09" db="EMBL/GenBank/DDBJ databases">
        <title>Altererythrobacter sp.Ery1 and Ery12, the genome sequencing of novel strains in genus Alterythrobacter.</title>
        <authorList>
            <person name="Cheng H."/>
            <person name="Wu Y.-H."/>
            <person name="Fang C."/>
            <person name="Xu X.-W."/>
        </authorList>
    </citation>
    <scope>NUCLEOTIDE SEQUENCE [LARGE SCALE GENOMIC DNA]</scope>
    <source>
        <strain evidence="4 5">Ery12</strain>
    </source>
</reference>
<dbReference type="NCBIfam" id="TIGR00177">
    <property type="entry name" value="molyb_syn"/>
    <property type="match status" value="1"/>
</dbReference>
<comment type="caution">
    <text evidence="4">The sequence shown here is derived from an EMBL/GenBank/DDBJ whole genome shotgun (WGS) entry which is preliminary data.</text>
</comment>
<dbReference type="InterPro" id="IPR001453">
    <property type="entry name" value="MoaB/Mog_dom"/>
</dbReference>
<dbReference type="InterPro" id="IPR012245">
    <property type="entry name" value="MoaB"/>
</dbReference>
<dbReference type="SMART" id="SM00852">
    <property type="entry name" value="MoCF_biosynth"/>
    <property type="match status" value="1"/>
</dbReference>